<feature type="region of interest" description="Disordered" evidence="2">
    <location>
        <begin position="763"/>
        <end position="1093"/>
    </location>
</feature>
<feature type="coiled-coil region" evidence="1">
    <location>
        <begin position="219"/>
        <end position="295"/>
    </location>
</feature>
<feature type="compositionally biased region" description="Basic and acidic residues" evidence="2">
    <location>
        <begin position="1070"/>
        <end position="1083"/>
    </location>
</feature>
<feature type="compositionally biased region" description="Polar residues" evidence="2">
    <location>
        <begin position="577"/>
        <end position="597"/>
    </location>
</feature>
<organism evidence="5 6">
    <name type="scientific">Lasallia pustulata</name>
    <dbReference type="NCBI Taxonomy" id="136370"/>
    <lineage>
        <taxon>Eukaryota</taxon>
        <taxon>Fungi</taxon>
        <taxon>Dikarya</taxon>
        <taxon>Ascomycota</taxon>
        <taxon>Pezizomycotina</taxon>
        <taxon>Lecanoromycetes</taxon>
        <taxon>OSLEUM clade</taxon>
        <taxon>Umbilicariomycetidae</taxon>
        <taxon>Umbilicariales</taxon>
        <taxon>Umbilicariaceae</taxon>
        <taxon>Lasallia</taxon>
    </lineage>
</organism>
<dbReference type="PROSITE" id="PS50853">
    <property type="entry name" value="FN3"/>
    <property type="match status" value="1"/>
</dbReference>
<dbReference type="Proteomes" id="UP000192927">
    <property type="component" value="Unassembled WGS sequence"/>
</dbReference>
<accession>A0A1W5D464</accession>
<dbReference type="Gene3D" id="2.60.40.10">
    <property type="entry name" value="Immunoglobulins"/>
    <property type="match status" value="1"/>
</dbReference>
<proteinExistence type="predicted"/>
<feature type="compositionally biased region" description="Low complexity" evidence="2">
    <location>
        <begin position="486"/>
        <end position="497"/>
    </location>
</feature>
<dbReference type="CDD" id="cd00063">
    <property type="entry name" value="FN3"/>
    <property type="match status" value="1"/>
</dbReference>
<feature type="region of interest" description="Disordered" evidence="2">
    <location>
        <begin position="569"/>
        <end position="645"/>
    </location>
</feature>
<dbReference type="InterPro" id="IPR036116">
    <property type="entry name" value="FN3_sf"/>
</dbReference>
<feature type="compositionally biased region" description="Polar residues" evidence="2">
    <location>
        <begin position="1042"/>
        <end position="1064"/>
    </location>
</feature>
<feature type="compositionally biased region" description="Polar residues" evidence="2">
    <location>
        <begin position="131"/>
        <end position="142"/>
    </location>
</feature>
<evidence type="ECO:0000256" key="3">
    <source>
        <dbReference type="SAM" id="SignalP"/>
    </source>
</evidence>
<feature type="region of interest" description="Disordered" evidence="2">
    <location>
        <begin position="383"/>
        <end position="405"/>
    </location>
</feature>
<reference evidence="6" key="1">
    <citation type="submission" date="2017-03" db="EMBL/GenBank/DDBJ databases">
        <authorList>
            <person name="Sharma R."/>
            <person name="Thines M."/>
        </authorList>
    </citation>
    <scope>NUCLEOTIDE SEQUENCE [LARGE SCALE GENOMIC DNA]</scope>
</reference>
<feature type="chain" id="PRO_5012213148" evidence="3">
    <location>
        <begin position="24"/>
        <end position="1093"/>
    </location>
</feature>
<dbReference type="SUPFAM" id="SSF49265">
    <property type="entry name" value="Fibronectin type III"/>
    <property type="match status" value="1"/>
</dbReference>
<feature type="compositionally biased region" description="Basic residues" evidence="2">
    <location>
        <begin position="183"/>
        <end position="192"/>
    </location>
</feature>
<feature type="signal peptide" evidence="3">
    <location>
        <begin position="1"/>
        <end position="23"/>
    </location>
</feature>
<feature type="region of interest" description="Disordered" evidence="2">
    <location>
        <begin position="675"/>
        <end position="719"/>
    </location>
</feature>
<dbReference type="SMART" id="SM00060">
    <property type="entry name" value="FN3"/>
    <property type="match status" value="1"/>
</dbReference>
<dbReference type="InterPro" id="IPR003961">
    <property type="entry name" value="FN3_dom"/>
</dbReference>
<feature type="compositionally biased region" description="Low complexity" evidence="2">
    <location>
        <begin position="143"/>
        <end position="153"/>
    </location>
</feature>
<feature type="compositionally biased region" description="Basic and acidic residues" evidence="2">
    <location>
        <begin position="902"/>
        <end position="933"/>
    </location>
</feature>
<evidence type="ECO:0000313" key="6">
    <source>
        <dbReference type="Proteomes" id="UP000192927"/>
    </source>
</evidence>
<feature type="region of interest" description="Disordered" evidence="2">
    <location>
        <begin position="470"/>
        <end position="497"/>
    </location>
</feature>
<feature type="domain" description="Fibronectin type-III" evidence="4">
    <location>
        <begin position="39"/>
        <end position="126"/>
    </location>
</feature>
<dbReference type="InterPro" id="IPR013783">
    <property type="entry name" value="Ig-like_fold"/>
</dbReference>
<sequence>MFQNVAFVGALLWLLHRLWQVYQKPVRELVDVLGLDIPPVPDVSLAGISADSVLLYWKPPENPHVSLKHIIQVNGINVGEFSRWDASIQVTGLKPGHYYNIRAIAINTANFSTPGPLIRLRTSLPPVRSVDNASTLDDAQTNSGTSAAGGTEAAGLRAAVSHTESTTLIPSHAMAREHSGSQSHHHNKRVISGRRSSPATNGVEHVAWQSGGVGGADEQDESEETIKQLTEKLDSLRHEYEDTEKQIDEEDEEFETSRTAMVKERDGLKQGVREKEEASFELRKQVRELDKLNRSTQSKKAAKEKVLHQKLAERQRMKNDMIRWDEEIMEMHKDTQEMEAEKIAVIDGKDKKVTGIRKAIQQCQASIKSMEEDIRVKGIQIKSMERDRKRSDEDQGDTDRGLERVEKDQDQAWKVKMLGLQSKYTILWQTLQQAEANYQQAHERLAWWTAKRARDSSQLAPILAFDFSPSAQANRQRRTRQLNSHTSTMSSPPGGFPMGSSAFNSIPIISPTFSSTSTFFNMKNGMAVPSNMEYGGIPQADADILTGGAPMSPTANALLPSNLFRDEDVPGPLLGTNRGNGTSCGDALSSLSPSGGDNESHGPYSPASSRSRSPSIFSSPRDSPQNVHSYQAGADPLLDSDRHSLNSTGATFAPVAVETNPMAARRLASLFNFNRQRGKSTNDPPPLGTLKQGQSQSFPRNLEQGALDPVGTRPRRGSYGTWANPMANFLTRSAAMSGDPAASNGPLTSRLGVGRRSRLNMFGSKYDPLEPSAFLERPSSPRPSSTYSFENALPRPSTDSQPFGWPVLDSMPHRSSPLGTDWSGTRGPWSRSQSRRQSVQHGSSSNLSLGSTPLDPEDYQSTPGKQVSPPAPIGTRPQSSQRPATPKLNPAAPTFKTLFSRGDARKATRGEKSSDKAAEKLKDKEAEEGKSMEFDPLLEESSPTDPRLSRDAHSIATATSVAESHDSLDRSTSGTPSEVMTPLGPKETLMQRITRKSSSSKFGVPWGKDRGSLFSKKMGEPSTPGEIDEDASSEGQLGKSLDSVSSTPQQEKANRASISWSSIMRKSKKGDKAANEAGERSSEATEATDEDDA</sequence>
<feature type="region of interest" description="Disordered" evidence="2">
    <location>
        <begin position="177"/>
        <end position="199"/>
    </location>
</feature>
<evidence type="ECO:0000256" key="2">
    <source>
        <dbReference type="SAM" id="MobiDB-lite"/>
    </source>
</evidence>
<feature type="region of interest" description="Disordered" evidence="2">
    <location>
        <begin position="129"/>
        <end position="153"/>
    </location>
</feature>
<keyword evidence="6" id="KW-1185">Reference proteome</keyword>
<feature type="compositionally biased region" description="Low complexity" evidence="2">
    <location>
        <begin position="603"/>
        <end position="624"/>
    </location>
</feature>
<dbReference type="EMBL" id="FWEW01001985">
    <property type="protein sequence ID" value="SLM37938.1"/>
    <property type="molecule type" value="Genomic_DNA"/>
</dbReference>
<keyword evidence="3" id="KW-0732">Signal</keyword>
<feature type="compositionally biased region" description="Low complexity" evidence="2">
    <location>
        <begin position="830"/>
        <end position="845"/>
    </location>
</feature>
<evidence type="ECO:0000313" key="5">
    <source>
        <dbReference type="EMBL" id="SLM37938.1"/>
    </source>
</evidence>
<dbReference type="AlphaFoldDB" id="A0A1W5D464"/>
<protein>
    <submittedName>
        <fullName evidence="5">Immunoglobulin-like fold</fullName>
    </submittedName>
</protein>
<evidence type="ECO:0000256" key="1">
    <source>
        <dbReference type="SAM" id="Coils"/>
    </source>
</evidence>
<evidence type="ECO:0000259" key="4">
    <source>
        <dbReference type="PROSITE" id="PS50853"/>
    </source>
</evidence>
<name>A0A1W5D464_9LECA</name>
<keyword evidence="1" id="KW-0175">Coiled coil</keyword>